<dbReference type="SMART" id="SM00382">
    <property type="entry name" value="AAA"/>
    <property type="match status" value="1"/>
</dbReference>
<dbReference type="Gene3D" id="3.40.190.10">
    <property type="entry name" value="Periplasmic binding protein-like II"/>
    <property type="match status" value="2"/>
</dbReference>
<gene>
    <name evidence="5" type="ORF">IPJ38_06770</name>
</gene>
<dbReference type="GO" id="GO:0016887">
    <property type="term" value="F:ATP hydrolysis activity"/>
    <property type="evidence" value="ECO:0007669"/>
    <property type="project" value="InterPro"/>
</dbReference>
<dbReference type="PANTHER" id="PTHR37945">
    <property type="entry name" value="EXTRACELLULAR TUNGSTATE BINDING PROTEIN"/>
    <property type="match status" value="1"/>
</dbReference>
<keyword evidence="2" id="KW-0547">Nucleotide-binding</keyword>
<keyword evidence="1" id="KW-0472">Membrane</keyword>
<dbReference type="PROSITE" id="PS50893">
    <property type="entry name" value="ABC_TRANSPORTER_2"/>
    <property type="match status" value="1"/>
</dbReference>
<dbReference type="Pfam" id="PF12849">
    <property type="entry name" value="PBP_like_2"/>
    <property type="match status" value="1"/>
</dbReference>
<dbReference type="Gene3D" id="3.40.50.300">
    <property type="entry name" value="P-loop containing nucleotide triphosphate hydrolases"/>
    <property type="match status" value="1"/>
</dbReference>
<dbReference type="PROSITE" id="PS00211">
    <property type="entry name" value="ABC_TRANSPORTER_1"/>
    <property type="match status" value="1"/>
</dbReference>
<name>A0A935K1I1_9RHOO</name>
<dbReference type="EMBL" id="JADJMS010000013">
    <property type="protein sequence ID" value="MBK7414854.1"/>
    <property type="molecule type" value="Genomic_DNA"/>
</dbReference>
<comment type="caution">
    <text evidence="5">The sequence shown here is derived from an EMBL/GenBank/DDBJ whole genome shotgun (WGS) entry which is preliminary data.</text>
</comment>
<dbReference type="AlphaFoldDB" id="A0A935K1I1"/>
<keyword evidence="1" id="KW-1003">Cell membrane</keyword>
<dbReference type="PANTHER" id="PTHR37945:SF1">
    <property type="entry name" value="EXTRACELLULAR TUNGSTATE BINDING PROTEIN"/>
    <property type="match status" value="1"/>
</dbReference>
<dbReference type="Proteomes" id="UP000739411">
    <property type="component" value="Unassembled WGS sequence"/>
</dbReference>
<accession>A0A935K1I1</accession>
<dbReference type="InterPro" id="IPR052738">
    <property type="entry name" value="ABC-Tungstate_binding"/>
</dbReference>
<dbReference type="InterPro" id="IPR003593">
    <property type="entry name" value="AAA+_ATPase"/>
</dbReference>
<evidence type="ECO:0000256" key="2">
    <source>
        <dbReference type="ARBA" id="ARBA00022741"/>
    </source>
</evidence>
<proteinExistence type="predicted"/>
<reference evidence="5 6" key="1">
    <citation type="submission" date="2020-10" db="EMBL/GenBank/DDBJ databases">
        <title>Connecting structure to function with the recovery of over 1000 high-quality activated sludge metagenome-assembled genomes encoding full-length rRNA genes using long-read sequencing.</title>
        <authorList>
            <person name="Singleton C.M."/>
            <person name="Petriglieri F."/>
            <person name="Kristensen J.M."/>
            <person name="Kirkegaard R.H."/>
            <person name="Michaelsen T.Y."/>
            <person name="Andersen M.H."/>
            <person name="Karst S.M."/>
            <person name="Dueholm M.S."/>
            <person name="Nielsen P.H."/>
            <person name="Albertsen M."/>
        </authorList>
    </citation>
    <scope>NUCLEOTIDE SEQUENCE [LARGE SCALE GENOMIC DNA]</scope>
    <source>
        <strain evidence="5">EsbW_18-Q3-R4-48_BATAC.463</strain>
    </source>
</reference>
<dbReference type="GO" id="GO:0005524">
    <property type="term" value="F:ATP binding"/>
    <property type="evidence" value="ECO:0007669"/>
    <property type="project" value="UniProtKB-KW"/>
</dbReference>
<evidence type="ECO:0000256" key="1">
    <source>
        <dbReference type="ARBA" id="ARBA00022475"/>
    </source>
</evidence>
<evidence type="ECO:0000313" key="6">
    <source>
        <dbReference type="Proteomes" id="UP000739411"/>
    </source>
</evidence>
<dbReference type="SUPFAM" id="SSF52540">
    <property type="entry name" value="P-loop containing nucleoside triphosphate hydrolases"/>
    <property type="match status" value="1"/>
</dbReference>
<organism evidence="5 6">
    <name type="scientific">Candidatus Dechloromonas phosphorivorans</name>
    <dbReference type="NCBI Taxonomy" id="2899244"/>
    <lineage>
        <taxon>Bacteria</taxon>
        <taxon>Pseudomonadati</taxon>
        <taxon>Pseudomonadota</taxon>
        <taxon>Betaproteobacteria</taxon>
        <taxon>Rhodocyclales</taxon>
        <taxon>Azonexaceae</taxon>
        <taxon>Dechloromonas</taxon>
    </lineage>
</organism>
<dbReference type="InterPro" id="IPR024370">
    <property type="entry name" value="PBP_domain"/>
</dbReference>
<dbReference type="Pfam" id="PF00005">
    <property type="entry name" value="ABC_tran"/>
    <property type="match status" value="1"/>
</dbReference>
<evidence type="ECO:0000256" key="3">
    <source>
        <dbReference type="ARBA" id="ARBA00022840"/>
    </source>
</evidence>
<dbReference type="InterPro" id="IPR003439">
    <property type="entry name" value="ABC_transporter-like_ATP-bd"/>
</dbReference>
<dbReference type="SUPFAM" id="SSF53850">
    <property type="entry name" value="Periplasmic binding protein-like II"/>
    <property type="match status" value="1"/>
</dbReference>
<sequence length="499" mass="53873">MFPLRLTGLRFAPEGRAILDGLDLELSGEGISVILGPNGAGKTLLLRLLAGLLPNDGGTVDWGGASQPNGRLAMVFQQPMLLRMSVFTNVEFALRPQAMSAAERRSRTDEVLARVGLAHRASDCARLLSGGERQRMALARAWAMRPRLLLLDEPTASLDPSATEAVERIIREIRTDGAKVLMTTHNLGQATRLADDIIFLADGRVQEHESAQRFFARPQSPAARFHARRTAMAHCFRSLMLALGLLAGAAVAEEMLIVASTTSTEQSGLFGWILPKFEQATAIKVRVVAVGTGQALEIGRRGDADVLFVHDRAAEDKFVAEGYGSYRQDVMYNDFVCIGPKDDPAKVRAAGTAVGALKAIAGGGQIFISRGDKSGTHAAELRLWKEAGVDPKTLAGYKETGSGMGPTLNMAAASNAYTLSDRATWYAFKNRRELDIVLAGDAKLFNPYGVIPVNPARHPHVKKEAAERFAQWLISPAGQEAIASFRADGQQVFFPSAKK</sequence>
<evidence type="ECO:0000259" key="4">
    <source>
        <dbReference type="PROSITE" id="PS50893"/>
    </source>
</evidence>
<keyword evidence="3" id="KW-0067">ATP-binding</keyword>
<evidence type="ECO:0000313" key="5">
    <source>
        <dbReference type="EMBL" id="MBK7414854.1"/>
    </source>
</evidence>
<feature type="domain" description="ABC transporter" evidence="4">
    <location>
        <begin position="4"/>
        <end position="227"/>
    </location>
</feature>
<dbReference type="InterPro" id="IPR027417">
    <property type="entry name" value="P-loop_NTPase"/>
</dbReference>
<dbReference type="InterPro" id="IPR017871">
    <property type="entry name" value="ABC_transporter-like_CS"/>
</dbReference>
<protein>
    <submittedName>
        <fullName evidence="5">Substrate-binding domain-containing protein</fullName>
    </submittedName>
</protein>